<dbReference type="Proteomes" id="UP000652176">
    <property type="component" value="Unassembled WGS sequence"/>
</dbReference>
<dbReference type="Pfam" id="PF00583">
    <property type="entry name" value="Acetyltransf_1"/>
    <property type="match status" value="1"/>
</dbReference>
<dbReference type="PROSITE" id="PS51186">
    <property type="entry name" value="GNAT"/>
    <property type="match status" value="1"/>
</dbReference>
<dbReference type="RefSeq" id="WP_192375652.1">
    <property type="nucleotide sequence ID" value="NZ_CAJHIV010000001.1"/>
</dbReference>
<dbReference type="InterPro" id="IPR000182">
    <property type="entry name" value="GNAT_dom"/>
</dbReference>
<evidence type="ECO:0000313" key="2">
    <source>
        <dbReference type="EMBL" id="MBD9357368.1"/>
    </source>
</evidence>
<gene>
    <name evidence="2" type="ORF">IE877_16025</name>
</gene>
<sequence length="230" mass="25662">MGIWPSFLAGHHKGIDHSETIDAEFADLQLMALCRKDGNVVGVAHAVALPNTAIPDVLPAEGWDWAIERALLQPRQRERGETPCILSITVLPRFQRAGIASALLLEYLERARQNGAINVIAPVRPILGATLLNMPTEVFLELRRPDGYHIDPWIRTHEKLGGKIAGICANSMRILAPIKRWQKWGAQLNETGDRLLVEGQIAPIRVLPNSGFAEYIEPNIWMMYSLELVK</sequence>
<comment type="caution">
    <text evidence="2">The sequence shown here is derived from an EMBL/GenBank/DDBJ whole genome shotgun (WGS) entry which is preliminary data.</text>
</comment>
<dbReference type="InterPro" id="IPR016181">
    <property type="entry name" value="Acyl_CoA_acyltransferase"/>
</dbReference>
<keyword evidence="3" id="KW-1185">Reference proteome</keyword>
<dbReference type="EMBL" id="JACXSS010000001">
    <property type="protein sequence ID" value="MBD9357368.1"/>
    <property type="molecule type" value="Genomic_DNA"/>
</dbReference>
<dbReference type="Gene3D" id="3.40.630.30">
    <property type="match status" value="1"/>
</dbReference>
<accession>A0ABR9D532</accession>
<name>A0ABR9D532_9GAMM</name>
<organism evidence="2 3">
    <name type="scientific">Methylomonas albis</name>
    <dbReference type="NCBI Taxonomy" id="1854563"/>
    <lineage>
        <taxon>Bacteria</taxon>
        <taxon>Pseudomonadati</taxon>
        <taxon>Pseudomonadota</taxon>
        <taxon>Gammaproteobacteria</taxon>
        <taxon>Methylococcales</taxon>
        <taxon>Methylococcaceae</taxon>
        <taxon>Methylomonas</taxon>
    </lineage>
</organism>
<dbReference type="CDD" id="cd04301">
    <property type="entry name" value="NAT_SF"/>
    <property type="match status" value="1"/>
</dbReference>
<dbReference type="SUPFAM" id="SSF55729">
    <property type="entry name" value="Acyl-CoA N-acyltransferases (Nat)"/>
    <property type="match status" value="1"/>
</dbReference>
<proteinExistence type="predicted"/>
<evidence type="ECO:0000313" key="3">
    <source>
        <dbReference type="Proteomes" id="UP000652176"/>
    </source>
</evidence>
<reference evidence="2 3" key="1">
    <citation type="submission" date="2020-09" db="EMBL/GenBank/DDBJ databases">
        <title>Methylomonas albis sp. nov. and Methylomonas fluvii sp. nov.: Two cold-adapted methanotrophs from the River Elbe and an amended description of Methylovulum psychrotolerans strain Eb1.</title>
        <authorList>
            <person name="Bussmann I.K."/>
            <person name="Klings K.-W."/>
            <person name="Warnstedt J."/>
            <person name="Hoppert M."/>
            <person name="Saborowski A."/>
            <person name="Horn F."/>
            <person name="Liebner S."/>
        </authorList>
    </citation>
    <scope>NUCLEOTIDE SEQUENCE [LARGE SCALE GENOMIC DNA]</scope>
    <source>
        <strain evidence="2 3">EbA</strain>
    </source>
</reference>
<evidence type="ECO:0000259" key="1">
    <source>
        <dbReference type="PROSITE" id="PS51186"/>
    </source>
</evidence>
<feature type="domain" description="N-acetyltransferase" evidence="1">
    <location>
        <begin position="1"/>
        <end position="177"/>
    </location>
</feature>
<protein>
    <submittedName>
        <fullName evidence="2">GNAT family N-acetyltransferase</fullName>
    </submittedName>
</protein>